<dbReference type="PRINTS" id="PR01036">
    <property type="entry name" value="TCRTETB"/>
</dbReference>
<feature type="compositionally biased region" description="Basic and acidic residues" evidence="8">
    <location>
        <begin position="491"/>
        <end position="518"/>
    </location>
</feature>
<feature type="domain" description="Major facilitator superfamily (MFS) profile" evidence="10">
    <location>
        <begin position="1"/>
        <end position="480"/>
    </location>
</feature>
<evidence type="ECO:0000256" key="2">
    <source>
        <dbReference type="ARBA" id="ARBA00008537"/>
    </source>
</evidence>
<feature type="transmembrane region" description="Helical" evidence="9">
    <location>
        <begin position="89"/>
        <end position="111"/>
    </location>
</feature>
<dbReference type="PROSITE" id="PS50850">
    <property type="entry name" value="MFS"/>
    <property type="match status" value="1"/>
</dbReference>
<dbReference type="PANTHER" id="PTHR42718:SF9">
    <property type="entry name" value="MAJOR FACILITATOR SUPERFAMILY MULTIDRUG TRANSPORTER MFSC"/>
    <property type="match status" value="1"/>
</dbReference>
<feature type="transmembrane region" description="Helical" evidence="9">
    <location>
        <begin position="288"/>
        <end position="309"/>
    </location>
</feature>
<dbReference type="PANTHER" id="PTHR42718">
    <property type="entry name" value="MAJOR FACILITATOR SUPERFAMILY MULTIDRUG TRANSPORTER MFSC"/>
    <property type="match status" value="1"/>
</dbReference>
<protein>
    <submittedName>
        <fullName evidence="11">DHA2 family efflux MFS transporter permease subunit</fullName>
    </submittedName>
</protein>
<evidence type="ECO:0000259" key="10">
    <source>
        <dbReference type="PROSITE" id="PS50850"/>
    </source>
</evidence>
<evidence type="ECO:0000256" key="7">
    <source>
        <dbReference type="ARBA" id="ARBA00023136"/>
    </source>
</evidence>
<comment type="subcellular location">
    <subcellularLocation>
        <location evidence="1">Cell membrane</location>
        <topology evidence="1">Multi-pass membrane protein</topology>
    </subcellularLocation>
</comment>
<dbReference type="InterPro" id="IPR036259">
    <property type="entry name" value="MFS_trans_sf"/>
</dbReference>
<keyword evidence="3" id="KW-0813">Transport</keyword>
<evidence type="ECO:0000256" key="8">
    <source>
        <dbReference type="SAM" id="MobiDB-lite"/>
    </source>
</evidence>
<dbReference type="InterPro" id="IPR004638">
    <property type="entry name" value="EmrB-like"/>
</dbReference>
<keyword evidence="7 9" id="KW-0472">Membrane</keyword>
<evidence type="ECO:0000256" key="3">
    <source>
        <dbReference type="ARBA" id="ARBA00022448"/>
    </source>
</evidence>
<dbReference type="Gene3D" id="1.20.1250.20">
    <property type="entry name" value="MFS general substrate transporter like domains"/>
    <property type="match status" value="1"/>
</dbReference>
<gene>
    <name evidence="11" type="ORF">GCM10023321_40020</name>
</gene>
<dbReference type="SUPFAM" id="SSF103473">
    <property type="entry name" value="MFS general substrate transporter"/>
    <property type="match status" value="1"/>
</dbReference>
<evidence type="ECO:0000256" key="9">
    <source>
        <dbReference type="SAM" id="Phobius"/>
    </source>
</evidence>
<feature type="transmembrane region" description="Helical" evidence="9">
    <location>
        <begin position="255"/>
        <end position="276"/>
    </location>
</feature>
<feature type="transmembrane region" description="Helical" evidence="9">
    <location>
        <begin position="345"/>
        <end position="367"/>
    </location>
</feature>
<keyword evidence="4" id="KW-1003">Cell membrane</keyword>
<feature type="transmembrane region" description="Helical" evidence="9">
    <location>
        <begin position="316"/>
        <end position="333"/>
    </location>
</feature>
<keyword evidence="5 9" id="KW-0812">Transmembrane</keyword>
<evidence type="ECO:0000256" key="1">
    <source>
        <dbReference type="ARBA" id="ARBA00004651"/>
    </source>
</evidence>
<dbReference type="CDD" id="cd17503">
    <property type="entry name" value="MFS_LmrB_MDR_like"/>
    <property type="match status" value="1"/>
</dbReference>
<dbReference type="InterPro" id="IPR020846">
    <property type="entry name" value="MFS_dom"/>
</dbReference>
<comment type="caution">
    <text evidence="11">The sequence shown here is derived from an EMBL/GenBank/DDBJ whole genome shotgun (WGS) entry which is preliminary data.</text>
</comment>
<evidence type="ECO:0000313" key="11">
    <source>
        <dbReference type="EMBL" id="GAA5159212.1"/>
    </source>
</evidence>
<keyword evidence="6 9" id="KW-1133">Transmembrane helix</keyword>
<sequence>MLIVGMFMSLLDMTIVNVAVPSIQKDFGANTDEIQWVTTAYSLALGVIVPVSGWLGDKIGLTRTYILSMLGFAVGSALCGLAWDLESLVAFRIVQAVPGGVLPVVTLAMVYRMVPQGQIGSAMGMYGLGVVFAPALGPTLGGYLVEHTDWRLIFFINVPIGLVGMVLAVLALPKFPGGQAARFDLWGFATVASGLFALLLAFSKGEDWGWDSYPIMMLLVFGALTLALFVVIELEVTHPLIDVRIFRRWAFTNSVLLTGALSVGLYSVLFYVPLYVQESMGITPLRTGLMMMPEAIVMGCLMPVAGELYDRFGARWPAVIGLLIAAWGTYLLTGMNPDVPLSDVVLWTCIRAIGNGLCMMAIMTAGLDALRRSEINEGSALSNVAQRVSAALGLAVMTSLATSQQAQSMADRGALLETGDTAGRPELAHSLAEGPLGLYPLLLRTQADVTATAYGKVFFVSAVITALCALLALGFRRTERPAPEPAAPPRDAGDAAVRRDVGTPVEREAGEAPGRREPAGVGFPGG</sequence>
<feature type="transmembrane region" description="Helical" evidence="9">
    <location>
        <begin position="453"/>
        <end position="475"/>
    </location>
</feature>
<feature type="transmembrane region" description="Helical" evidence="9">
    <location>
        <begin position="215"/>
        <end position="234"/>
    </location>
</feature>
<dbReference type="Proteomes" id="UP001428817">
    <property type="component" value="Unassembled WGS sequence"/>
</dbReference>
<dbReference type="NCBIfam" id="TIGR00711">
    <property type="entry name" value="efflux_EmrB"/>
    <property type="match status" value="1"/>
</dbReference>
<dbReference type="Gene3D" id="1.20.1720.10">
    <property type="entry name" value="Multidrug resistance protein D"/>
    <property type="match status" value="1"/>
</dbReference>
<accession>A0ABP9Q9U4</accession>
<evidence type="ECO:0000256" key="5">
    <source>
        <dbReference type="ARBA" id="ARBA00022692"/>
    </source>
</evidence>
<feature type="transmembrane region" description="Helical" evidence="9">
    <location>
        <begin position="123"/>
        <end position="144"/>
    </location>
</feature>
<dbReference type="InterPro" id="IPR011701">
    <property type="entry name" value="MFS"/>
</dbReference>
<reference evidence="12" key="1">
    <citation type="journal article" date="2019" name="Int. J. Syst. Evol. Microbiol.">
        <title>The Global Catalogue of Microorganisms (GCM) 10K type strain sequencing project: providing services to taxonomists for standard genome sequencing and annotation.</title>
        <authorList>
            <consortium name="The Broad Institute Genomics Platform"/>
            <consortium name="The Broad Institute Genome Sequencing Center for Infectious Disease"/>
            <person name="Wu L."/>
            <person name="Ma J."/>
        </authorList>
    </citation>
    <scope>NUCLEOTIDE SEQUENCE [LARGE SCALE GENOMIC DNA]</scope>
    <source>
        <strain evidence="12">JCM 18303</strain>
    </source>
</reference>
<evidence type="ECO:0000313" key="12">
    <source>
        <dbReference type="Proteomes" id="UP001428817"/>
    </source>
</evidence>
<evidence type="ECO:0000256" key="4">
    <source>
        <dbReference type="ARBA" id="ARBA00022475"/>
    </source>
</evidence>
<feature type="transmembrane region" description="Helical" evidence="9">
    <location>
        <begin position="150"/>
        <end position="173"/>
    </location>
</feature>
<proteinExistence type="inferred from homology"/>
<feature type="transmembrane region" description="Helical" evidence="9">
    <location>
        <begin position="64"/>
        <end position="83"/>
    </location>
</feature>
<dbReference type="EMBL" id="BAABJP010000018">
    <property type="protein sequence ID" value="GAA5159212.1"/>
    <property type="molecule type" value="Genomic_DNA"/>
</dbReference>
<name>A0ABP9Q9U4_9PSEU</name>
<evidence type="ECO:0000256" key="6">
    <source>
        <dbReference type="ARBA" id="ARBA00022989"/>
    </source>
</evidence>
<organism evidence="11 12">
    <name type="scientific">Pseudonocardia eucalypti</name>
    <dbReference type="NCBI Taxonomy" id="648755"/>
    <lineage>
        <taxon>Bacteria</taxon>
        <taxon>Bacillati</taxon>
        <taxon>Actinomycetota</taxon>
        <taxon>Actinomycetes</taxon>
        <taxon>Pseudonocardiales</taxon>
        <taxon>Pseudonocardiaceae</taxon>
        <taxon>Pseudonocardia</taxon>
    </lineage>
</organism>
<feature type="transmembrane region" description="Helical" evidence="9">
    <location>
        <begin position="34"/>
        <end position="55"/>
    </location>
</feature>
<keyword evidence="12" id="KW-1185">Reference proteome</keyword>
<comment type="similarity">
    <text evidence="2">Belongs to the major facilitator superfamily. EmrB family.</text>
</comment>
<dbReference type="Pfam" id="PF07690">
    <property type="entry name" value="MFS_1"/>
    <property type="match status" value="1"/>
</dbReference>
<feature type="transmembrane region" description="Helical" evidence="9">
    <location>
        <begin position="185"/>
        <end position="203"/>
    </location>
</feature>
<feature type="region of interest" description="Disordered" evidence="8">
    <location>
        <begin position="480"/>
        <end position="526"/>
    </location>
</feature>